<dbReference type="EMBL" id="JAUOTP010000003">
    <property type="protein sequence ID" value="MDO6414300.1"/>
    <property type="molecule type" value="Genomic_DNA"/>
</dbReference>
<comment type="caution">
    <text evidence="2">The sequence shown here is derived from an EMBL/GenBank/DDBJ whole genome shotgun (WGS) entry which is preliminary data.</text>
</comment>
<accession>A0ABT8Y9G9</accession>
<evidence type="ECO:0000313" key="2">
    <source>
        <dbReference type="EMBL" id="MDO6414300.1"/>
    </source>
</evidence>
<evidence type="ECO:0000256" key="1">
    <source>
        <dbReference type="SAM" id="MobiDB-lite"/>
    </source>
</evidence>
<feature type="region of interest" description="Disordered" evidence="1">
    <location>
        <begin position="80"/>
        <end position="102"/>
    </location>
</feature>
<sequence length="157" mass="17210">MKRLNLATRQSDIAIRLRVLRGPMRTTLQNVRGAQAAETAARLIIERCLSGCAIFEPNRVVRTATFGDSPTYMKAGYFGDTEPWPTAPGEPKQPTDAASARQTTSMRLATIWHGPCGKRSCPGRSLKRPASIEAAFLLIAHRTIKWLGRAHAAQSNP</sequence>
<name>A0ABT8Y9G9_9SPHN</name>
<dbReference type="Proteomes" id="UP001169764">
    <property type="component" value="Unassembled WGS sequence"/>
</dbReference>
<evidence type="ECO:0000313" key="3">
    <source>
        <dbReference type="Proteomes" id="UP001169764"/>
    </source>
</evidence>
<keyword evidence="3" id="KW-1185">Reference proteome</keyword>
<protein>
    <submittedName>
        <fullName evidence="2">Uncharacterized protein</fullName>
    </submittedName>
</protein>
<reference evidence="2" key="1">
    <citation type="submission" date="2023-07" db="EMBL/GenBank/DDBJ databases">
        <authorList>
            <person name="Kim M."/>
        </authorList>
    </citation>
    <scope>NUCLEOTIDE SEQUENCE</scope>
    <source>
        <strain evidence="2">BIUV-7</strain>
    </source>
</reference>
<gene>
    <name evidence="2" type="ORF">Q4F19_07890</name>
</gene>
<proteinExistence type="predicted"/>
<organism evidence="2 3">
    <name type="scientific">Sphingomonas natans</name>
    <dbReference type="NCBI Taxonomy" id="3063330"/>
    <lineage>
        <taxon>Bacteria</taxon>
        <taxon>Pseudomonadati</taxon>
        <taxon>Pseudomonadota</taxon>
        <taxon>Alphaproteobacteria</taxon>
        <taxon>Sphingomonadales</taxon>
        <taxon>Sphingomonadaceae</taxon>
        <taxon>Sphingomonas</taxon>
    </lineage>
</organism>
<dbReference type="RefSeq" id="WP_303541376.1">
    <property type="nucleotide sequence ID" value="NZ_JAUOTP010000003.1"/>
</dbReference>